<proteinExistence type="predicted"/>
<organism evidence="1 2">
    <name type="scientific">Gossypium arboreum</name>
    <name type="common">Tree cotton</name>
    <name type="synonym">Gossypium nanking</name>
    <dbReference type="NCBI Taxonomy" id="29729"/>
    <lineage>
        <taxon>Eukaryota</taxon>
        <taxon>Viridiplantae</taxon>
        <taxon>Streptophyta</taxon>
        <taxon>Embryophyta</taxon>
        <taxon>Tracheophyta</taxon>
        <taxon>Spermatophyta</taxon>
        <taxon>Magnoliopsida</taxon>
        <taxon>eudicotyledons</taxon>
        <taxon>Gunneridae</taxon>
        <taxon>Pentapetalae</taxon>
        <taxon>rosids</taxon>
        <taxon>malvids</taxon>
        <taxon>Malvales</taxon>
        <taxon>Malvaceae</taxon>
        <taxon>Malvoideae</taxon>
        <taxon>Gossypium</taxon>
    </lineage>
</organism>
<evidence type="ECO:0000313" key="2">
    <source>
        <dbReference type="Proteomes" id="UP000032142"/>
    </source>
</evidence>
<dbReference type="EMBL" id="KN394974">
    <property type="protein sequence ID" value="KHG10980.1"/>
    <property type="molecule type" value="Genomic_DNA"/>
</dbReference>
<dbReference type="Proteomes" id="UP000032142">
    <property type="component" value="Unassembled WGS sequence"/>
</dbReference>
<accession>A0A0B0NDQ5</accession>
<evidence type="ECO:0000313" key="1">
    <source>
        <dbReference type="EMBL" id="KHG10980.1"/>
    </source>
</evidence>
<dbReference type="AlphaFoldDB" id="A0A0B0NDQ5"/>
<reference evidence="2" key="1">
    <citation type="submission" date="2014-09" db="EMBL/GenBank/DDBJ databases">
        <authorList>
            <person name="Mudge J."/>
            <person name="Ramaraj T."/>
            <person name="Lindquist I.E."/>
            <person name="Bharti A.K."/>
            <person name="Sundararajan A."/>
            <person name="Cameron C.T."/>
            <person name="Woodward J.E."/>
            <person name="May G.D."/>
            <person name="Brubaker C."/>
            <person name="Broadhvest J."/>
            <person name="Wilkins T.A."/>
        </authorList>
    </citation>
    <scope>NUCLEOTIDE SEQUENCE</scope>
    <source>
        <strain evidence="2">cv. AKA8401</strain>
    </source>
</reference>
<name>A0A0B0NDQ5_GOSAR</name>
<gene>
    <name evidence="1" type="ORF">F383_12032</name>
</gene>
<sequence>MVLHVIKYRCHCPKQILTRNPIQCQCPRHGPTRKSQIDANVPDMVLHKMTYQNPISGHMYPNYSYGSYETFQTLPHYRNFLRLLISNSNSHSSQFINIKAIIIQLKHVYLYIDLPHMKMNRNKWLFNGFRLSPI</sequence>
<protein>
    <submittedName>
        <fullName evidence="1">Sorting nexin-25</fullName>
    </submittedName>
</protein>
<keyword evidence="2" id="KW-1185">Reference proteome</keyword>